<proteinExistence type="predicted"/>
<dbReference type="InterPro" id="IPR007480">
    <property type="entry name" value="DUF529"/>
</dbReference>
<evidence type="ECO:0000256" key="2">
    <source>
        <dbReference type="SAM" id="SignalP"/>
    </source>
</evidence>
<feature type="compositionally biased region" description="Pro residues" evidence="1">
    <location>
        <begin position="1347"/>
        <end position="1357"/>
    </location>
</feature>
<dbReference type="Pfam" id="PF04385">
    <property type="entry name" value="FAINT"/>
    <property type="match status" value="3"/>
</dbReference>
<feature type="region of interest" description="Disordered" evidence="1">
    <location>
        <begin position="1347"/>
        <end position="1439"/>
    </location>
</feature>
<feature type="compositionally biased region" description="Polar residues" evidence="1">
    <location>
        <begin position="528"/>
        <end position="541"/>
    </location>
</feature>
<name>J4C8C9_THEOR</name>
<dbReference type="GeneID" id="20714939"/>
<feature type="signal peptide" evidence="2">
    <location>
        <begin position="1"/>
        <end position="16"/>
    </location>
</feature>
<dbReference type="OrthoDB" id="10523313at2759"/>
<feature type="compositionally biased region" description="Acidic residues" evidence="1">
    <location>
        <begin position="1368"/>
        <end position="1384"/>
    </location>
</feature>
<feature type="region of interest" description="Disordered" evidence="1">
    <location>
        <begin position="764"/>
        <end position="800"/>
    </location>
</feature>
<dbReference type="STRING" id="869250.J4C8C9"/>
<feature type="compositionally biased region" description="Basic and acidic residues" evidence="1">
    <location>
        <begin position="764"/>
        <end position="791"/>
    </location>
</feature>
<accession>J4C8C9</accession>
<evidence type="ECO:0000313" key="3">
    <source>
        <dbReference type="EMBL" id="BAM40568.1"/>
    </source>
</evidence>
<feature type="compositionally biased region" description="Basic residues" evidence="1">
    <location>
        <begin position="1389"/>
        <end position="1398"/>
    </location>
</feature>
<protein>
    <submittedName>
        <fullName evidence="3">Uncharacterized protein</fullName>
    </submittedName>
</protein>
<dbReference type="KEGG" id="tot:TOT_020000823"/>
<evidence type="ECO:0000256" key="1">
    <source>
        <dbReference type="SAM" id="MobiDB-lite"/>
    </source>
</evidence>
<dbReference type="EMBL" id="AP011947">
    <property type="protein sequence ID" value="BAM40568.1"/>
    <property type="molecule type" value="Genomic_DNA"/>
</dbReference>
<dbReference type="Proteomes" id="UP000003786">
    <property type="component" value="Chromosome 2"/>
</dbReference>
<feature type="chain" id="PRO_5003777879" evidence="2">
    <location>
        <begin position="17"/>
        <end position="1717"/>
    </location>
</feature>
<dbReference type="RefSeq" id="XP_009690869.1">
    <property type="nucleotide sequence ID" value="XM_009692574.1"/>
</dbReference>
<gene>
    <name evidence="3" type="ORF">TOT_020000823</name>
</gene>
<keyword evidence="2" id="KW-0732">Signal</keyword>
<organism evidence="3 4">
    <name type="scientific">Theileria orientalis strain Shintoku</name>
    <dbReference type="NCBI Taxonomy" id="869250"/>
    <lineage>
        <taxon>Eukaryota</taxon>
        <taxon>Sar</taxon>
        <taxon>Alveolata</taxon>
        <taxon>Apicomplexa</taxon>
        <taxon>Aconoidasida</taxon>
        <taxon>Piroplasmida</taxon>
        <taxon>Theileriidae</taxon>
        <taxon>Theileria</taxon>
    </lineage>
</organism>
<reference evidence="3 4" key="1">
    <citation type="journal article" date="2012" name="MBio">
        <title>Comparative genome analysis of three eukaryotic parasites with differing abilities to transform leukocytes reveals key mediators of Theileria-induced leukocyte transformation.</title>
        <authorList>
            <person name="Hayashida K."/>
            <person name="Hara Y."/>
            <person name="Abe T."/>
            <person name="Yamasaki C."/>
            <person name="Toyoda A."/>
            <person name="Kosuge T."/>
            <person name="Suzuki Y."/>
            <person name="Sato Y."/>
            <person name="Kawashima S."/>
            <person name="Katayama T."/>
            <person name="Wakaguri H."/>
            <person name="Inoue N."/>
            <person name="Homma K."/>
            <person name="Tada-Umezaki M."/>
            <person name="Yagi Y."/>
            <person name="Fujii Y."/>
            <person name="Habara T."/>
            <person name="Kanehisa M."/>
            <person name="Watanabe H."/>
            <person name="Ito K."/>
            <person name="Gojobori T."/>
            <person name="Sugawara H."/>
            <person name="Imanishi T."/>
            <person name="Weir W."/>
            <person name="Gardner M."/>
            <person name="Pain A."/>
            <person name="Shiels B."/>
            <person name="Hattori M."/>
            <person name="Nene V."/>
            <person name="Sugimoto C."/>
        </authorList>
    </citation>
    <scope>NUCLEOTIDE SEQUENCE [LARGE SCALE GENOMIC DNA]</scope>
    <source>
        <strain evidence="3 4">Shintoku</strain>
    </source>
</reference>
<dbReference type="VEuPathDB" id="PiroplasmaDB:TOT_020000823"/>
<keyword evidence="4" id="KW-1185">Reference proteome</keyword>
<feature type="compositionally biased region" description="Basic and acidic residues" evidence="1">
    <location>
        <begin position="1412"/>
        <end position="1439"/>
    </location>
</feature>
<feature type="region of interest" description="Disordered" evidence="1">
    <location>
        <begin position="519"/>
        <end position="541"/>
    </location>
</feature>
<evidence type="ECO:0000313" key="4">
    <source>
        <dbReference type="Proteomes" id="UP000003786"/>
    </source>
</evidence>
<sequence length="1717" mass="199797">MSLFYWLIWLFTYVLVFHCNCSLESDSFFTNDLRPAKFLSSYFRLEHILLTVDIANKFNTQGLQYAYDRSQDSHTFTANPGYLINKVTRRGAVLWDAKDYDCQCSFRVFVGFNRLNERVFRVYFLLPEPPQLSSFDNDLILPRSRDSLGHDVELVGANIQVKRSTNFVTYMRDPITHAEIFTAKAPYRLALLKNGDATFWRHKRGPYPDRVLVTMNRKGGPYCRFGFPSPKPEPDPKPFLLDVATLESTDCFQYQFNALSQTHSFTPNPGFLIYEVSSRGKLLWSCEDSLYPEKVIMFPNKRGNSQLRIKLPSIIPTKPTHQGCIEIITRGSKRPNDEAKYTLTQPSSGRLIYSFKPGAQCTMVRCNGRILWIYGNFNCKDYPTSLLYTNYSVIDIHFGCGFIKYLRLPNGNWSEGIPHDIRTSLIHYNEPPTPLESRWLASNAPIPYQSTENLSLYHRAMDELSWKGRKSVRSADTSTDGDYDGASVVNVRRTRSHVAGIRYDLNDLNLHTNKESSKFRHRDFKSSYRPQQHRASQTTTQGYKPEFRDKFLVPLDLNEIASTPGYYVQNKPDKTIYIAQPGYLFGIVTSNGETLWKTKRGDYPNKVIYKTVDGQNRLKVYFPEPMPPPRISSLKVVRPVRDQYGRVERPRPRYGPSDPSKVAIEITDPHRPDFKFFRYVEPERIPAESIPKIVDTRREAEAAEPAEPFVEVEGLDPGLRVRLLPGVKTGERRRQPIPLPMSMNIDEPLELHYDYEPWRVQEREAQVKSETEAKPDAQVKAEAEDKAKETDYEASSDLEDESDMRHRGVIKYVTLNIQNKETRRSYRFFEDIRTQTAFYFPKVGFLFNKVQLTRQYHALAHDLYYQWKANKVFAKMVMVNGIDDVQPFVSIFLTDGQILFYCVAYINSIHLGTRRFYPEVDLNTDEHPQNVRIYTLSSSGERMNDVRKYEVSTYVVPNGTHPMASYNPFYRYMFKSARYLRITINSRLLWESGSGPRPQALYYFPTQNLAVLEFDYHSYNVYKFQSDMWFLWLKEYHYKRLRQSTSWAHSEGYKGNTEALNRINRIKWLFDKTWMHISRRLGYLVIFLLSYRPRNQGHLARSTQVYDSYGDLPFDSTFADPLTVVEIKNLFSTNEINYKYDKRANFHEFIAKQPYLIDKVTRNGRIIWDSANYDYEYGSKVVVGENNAGGRLFRVYFPHETGPIFSDSGSSCKSIPKAAPQEAPRLTKLLNIDIKYKFTTNEVLYTYNETDDTHTFRAVEPYVFNQIYKNGVIVWEYEQGAYPNEALVTRDEAGRPMLRVFFNKPPEVAKHDYRPQISKPVQYRGPVLRAPIPTHERVQTEIIKIVRPPPKVDPIPIPDTETERETEPDTQLETELESQFESESDGIPRSKRLTKTKKLHIDTESEPEVEVEEKPSLKVEDQPRPKVDERPKPKVVERPRPKVEEYPRPKVEEYPRPKVAAQPKRMAVVPKAGLLDMRPVELNVDYRYSTFCFDYTQYDNVGTYIAKEGYAIIVVRLTYKFLIFGTDVVIWRSRSPELYATKVVLTGISNVANTLTLYLNNGETKTYKKSSDRQIWLEADEVAPEEPDPLDLDPSLLDIDIDNFSKSIVYDIRYVDDEAGKINYVYAPKKKYLFKSVRQESYIVWKAADKSECASIVHVVRYTFPDIINLMIMTPDGNRRLYVKNIPRLCKLPTWKEASIDPINKRIMSQIRRVVPF</sequence>